<comment type="caution">
    <text evidence="1">The sequence shown here is derived from an EMBL/GenBank/DDBJ whole genome shotgun (WGS) entry which is preliminary data.</text>
</comment>
<evidence type="ECO:0000313" key="1">
    <source>
        <dbReference type="EMBL" id="THF78904.1"/>
    </source>
</evidence>
<dbReference type="EMBL" id="SSNT01000010">
    <property type="protein sequence ID" value="THF78904.1"/>
    <property type="molecule type" value="Genomic_DNA"/>
</dbReference>
<dbReference type="Proteomes" id="UP000310334">
    <property type="component" value="Unassembled WGS sequence"/>
</dbReference>
<proteinExistence type="predicted"/>
<reference evidence="1 2" key="1">
    <citation type="submission" date="2019-04" db="EMBL/GenBank/DDBJ databases">
        <title>Bacillus sediminilitoris sp. nov., isolated from a tidal flat sediment on the East China Sea.</title>
        <authorList>
            <person name="Wei Y."/>
            <person name="Mao H."/>
            <person name="Fang J."/>
        </authorList>
    </citation>
    <scope>NUCLEOTIDE SEQUENCE [LARGE SCALE GENOMIC DNA]</scope>
    <source>
        <strain evidence="1 2">DSL-17</strain>
    </source>
</reference>
<dbReference type="AlphaFoldDB" id="A0A4S4BV87"/>
<sequence>MSQPLMTMQAKNKIQELGKSPLFRNSLEKFLKISEMYTNKNEAKLKYNPLFERKYSRMIKKITNEDDVYMFRDRNNRFVFTIEKDNNDKDVTILIDVLDRNDVRTRLKNKLVGK</sequence>
<organism evidence="1 2">
    <name type="scientific">Metabacillus sediminilitoris</name>
    <dbReference type="NCBI Taxonomy" id="2567941"/>
    <lineage>
        <taxon>Bacteria</taxon>
        <taxon>Bacillati</taxon>
        <taxon>Bacillota</taxon>
        <taxon>Bacilli</taxon>
        <taxon>Bacillales</taxon>
        <taxon>Bacillaceae</taxon>
        <taxon>Metabacillus</taxon>
    </lineage>
</organism>
<evidence type="ECO:0000313" key="2">
    <source>
        <dbReference type="Proteomes" id="UP000310334"/>
    </source>
</evidence>
<dbReference type="RefSeq" id="WP_136355034.1">
    <property type="nucleotide sequence ID" value="NZ_CP046266.1"/>
</dbReference>
<keyword evidence="2" id="KW-1185">Reference proteome</keyword>
<gene>
    <name evidence="1" type="ORF">E6W99_14350</name>
</gene>
<name>A0A4S4BV87_9BACI</name>
<accession>A0A4S4BV87</accession>
<protein>
    <submittedName>
        <fullName evidence="1">Uncharacterized protein</fullName>
    </submittedName>
</protein>